<sequence>MVRYLPSLPAQSAWLFEIVALPLLLISERTGTTANASDHGQYNSSPPSSGVVCPGPSAIKELRPGKARFAPSIVHITSP</sequence>
<protein>
    <submittedName>
        <fullName evidence="1">Uncharacterized protein</fullName>
    </submittedName>
</protein>
<evidence type="ECO:0000313" key="2">
    <source>
        <dbReference type="Proteomes" id="UP000256964"/>
    </source>
</evidence>
<accession>A0A371DDK5</accession>
<dbReference type="Proteomes" id="UP000256964">
    <property type="component" value="Unassembled WGS sequence"/>
</dbReference>
<evidence type="ECO:0000313" key="1">
    <source>
        <dbReference type="EMBL" id="RDX50621.1"/>
    </source>
</evidence>
<dbReference type="EMBL" id="KZ857398">
    <property type="protein sequence ID" value="RDX50621.1"/>
    <property type="molecule type" value="Genomic_DNA"/>
</dbReference>
<keyword evidence="2" id="KW-1185">Reference proteome</keyword>
<dbReference type="AlphaFoldDB" id="A0A371DDK5"/>
<proteinExistence type="predicted"/>
<gene>
    <name evidence="1" type="ORF">OH76DRAFT_1402218</name>
</gene>
<reference evidence="1 2" key="1">
    <citation type="journal article" date="2018" name="Biotechnol. Biofuels">
        <title>Integrative visual omics of the white-rot fungus Polyporus brumalis exposes the biotechnological potential of its oxidative enzymes for delignifying raw plant biomass.</title>
        <authorList>
            <person name="Miyauchi S."/>
            <person name="Rancon A."/>
            <person name="Drula E."/>
            <person name="Hage H."/>
            <person name="Chaduli D."/>
            <person name="Favel A."/>
            <person name="Grisel S."/>
            <person name="Henrissat B."/>
            <person name="Herpoel-Gimbert I."/>
            <person name="Ruiz-Duenas F.J."/>
            <person name="Chevret D."/>
            <person name="Hainaut M."/>
            <person name="Lin J."/>
            <person name="Wang M."/>
            <person name="Pangilinan J."/>
            <person name="Lipzen A."/>
            <person name="Lesage-Meessen L."/>
            <person name="Navarro D."/>
            <person name="Riley R."/>
            <person name="Grigoriev I.V."/>
            <person name="Zhou S."/>
            <person name="Raouche S."/>
            <person name="Rosso M.N."/>
        </authorList>
    </citation>
    <scope>NUCLEOTIDE SEQUENCE [LARGE SCALE GENOMIC DNA]</scope>
    <source>
        <strain evidence="1 2">BRFM 1820</strain>
    </source>
</reference>
<name>A0A371DDK5_9APHY</name>
<organism evidence="1 2">
    <name type="scientific">Lentinus brumalis</name>
    <dbReference type="NCBI Taxonomy" id="2498619"/>
    <lineage>
        <taxon>Eukaryota</taxon>
        <taxon>Fungi</taxon>
        <taxon>Dikarya</taxon>
        <taxon>Basidiomycota</taxon>
        <taxon>Agaricomycotina</taxon>
        <taxon>Agaricomycetes</taxon>
        <taxon>Polyporales</taxon>
        <taxon>Polyporaceae</taxon>
        <taxon>Lentinus</taxon>
    </lineage>
</organism>